<dbReference type="VEuPathDB" id="FungiDB:UMAG_05691"/>
<dbReference type="KEGG" id="uma:UMAG_05691"/>
<dbReference type="InParanoid" id="A0A0D1BYI2"/>
<dbReference type="eggNOG" id="ENOG502R425">
    <property type="taxonomic scope" value="Eukaryota"/>
</dbReference>
<proteinExistence type="predicted"/>
<evidence type="ECO:0000313" key="3">
    <source>
        <dbReference type="Proteomes" id="UP000000561"/>
    </source>
</evidence>
<dbReference type="AlphaFoldDB" id="A0A0D1BYI2"/>
<evidence type="ECO:0000256" key="1">
    <source>
        <dbReference type="SAM" id="MobiDB-lite"/>
    </source>
</evidence>
<reference evidence="2 3" key="1">
    <citation type="journal article" date="2006" name="Nature">
        <title>Insights from the genome of the biotrophic fungal plant pathogen Ustilago maydis.</title>
        <authorList>
            <person name="Kamper J."/>
            <person name="Kahmann R."/>
            <person name="Bolker M."/>
            <person name="Ma L.J."/>
            <person name="Brefort T."/>
            <person name="Saville B.J."/>
            <person name="Banuett F."/>
            <person name="Kronstad J.W."/>
            <person name="Gold S.E."/>
            <person name="Muller O."/>
            <person name="Perlin M.H."/>
            <person name="Wosten H.A."/>
            <person name="de Vries R."/>
            <person name="Ruiz-Herrera J."/>
            <person name="Reynaga-Pena C.G."/>
            <person name="Snetselaar K."/>
            <person name="McCann M."/>
            <person name="Perez-Martin J."/>
            <person name="Feldbrugge M."/>
            <person name="Basse C.W."/>
            <person name="Steinberg G."/>
            <person name="Ibeas J.I."/>
            <person name="Holloman W."/>
            <person name="Guzman P."/>
            <person name="Farman M."/>
            <person name="Stajich J.E."/>
            <person name="Sentandreu R."/>
            <person name="Gonzalez-Prieto J.M."/>
            <person name="Kennell J.C."/>
            <person name="Molina L."/>
            <person name="Schirawski J."/>
            <person name="Mendoza-Mendoza A."/>
            <person name="Greilinger D."/>
            <person name="Munch K."/>
            <person name="Rossel N."/>
            <person name="Scherer M."/>
            <person name="Vranes M."/>
            <person name="Ladendorf O."/>
            <person name="Vincon V."/>
            <person name="Fuchs U."/>
            <person name="Sandrock B."/>
            <person name="Meng S."/>
            <person name="Ho E.C."/>
            <person name="Cahill M.J."/>
            <person name="Boyce K.J."/>
            <person name="Klose J."/>
            <person name="Klosterman S.J."/>
            <person name="Deelstra H.J."/>
            <person name="Ortiz-Castellanos L."/>
            <person name="Li W."/>
            <person name="Sanchez-Alonso P."/>
            <person name="Schreier P.H."/>
            <person name="Hauser-Hahn I."/>
            <person name="Vaupel M."/>
            <person name="Koopmann E."/>
            <person name="Friedrich G."/>
            <person name="Voss H."/>
            <person name="Schluter T."/>
            <person name="Margolis J."/>
            <person name="Platt D."/>
            <person name="Swimmer C."/>
            <person name="Gnirke A."/>
            <person name="Chen F."/>
            <person name="Vysotskaia V."/>
            <person name="Mannhaupt G."/>
            <person name="Guldener U."/>
            <person name="Munsterkotter M."/>
            <person name="Haase D."/>
            <person name="Oesterheld M."/>
            <person name="Mewes H.W."/>
            <person name="Mauceli E.W."/>
            <person name="DeCaprio D."/>
            <person name="Wade C.M."/>
            <person name="Butler J."/>
            <person name="Young S."/>
            <person name="Jaffe D.B."/>
            <person name="Calvo S."/>
            <person name="Nusbaum C."/>
            <person name="Galagan J."/>
            <person name="Birren B.W."/>
        </authorList>
    </citation>
    <scope>NUCLEOTIDE SEQUENCE [LARGE SCALE GENOMIC DNA]</scope>
    <source>
        <strain evidence="3">DSM 14603 / FGSC 9021 / UM521</strain>
    </source>
</reference>
<dbReference type="RefSeq" id="XP_011391449.1">
    <property type="nucleotide sequence ID" value="XM_011393147.1"/>
</dbReference>
<accession>A0A0D1BYI2</accession>
<keyword evidence="3" id="KW-1185">Reference proteome</keyword>
<name>A0A0D1BYI2_MYCMD</name>
<gene>
    <name evidence="2" type="ORF">UMAG_05691</name>
</gene>
<dbReference type="OrthoDB" id="2549988at2759"/>
<feature type="compositionally biased region" description="Basic residues" evidence="1">
    <location>
        <begin position="174"/>
        <end position="186"/>
    </location>
</feature>
<dbReference type="EMBL" id="CM003155">
    <property type="protein sequence ID" value="KIS66907.1"/>
    <property type="molecule type" value="Genomic_DNA"/>
</dbReference>
<sequence>MQAALRSLGTLHSRERVRLFIAAQQYQQIGELEHEFECPCDECLRREVLGLRRIRRASAQQVTAFKLSGAQIQHVGLHEHDPVIKAPRRRRSMDDNARRGGNKIGRVAGLRPGRITLTPIHLTQVGAAQTPHPPMQDHRGFASAMTLCNKDKFVEQPCWESDQHSQHSSVVHGTAKRKRQASVRKRGEHRACATEQYMNDSHTPVAKAKGWLALPHHRGLSGSGDWRGGNRMIDKAAEGLIRAQGRQLLGLLPALRSKKRDSRKKI</sequence>
<organism evidence="2 3">
    <name type="scientific">Mycosarcoma maydis</name>
    <name type="common">Corn smut fungus</name>
    <name type="synonym">Ustilago maydis</name>
    <dbReference type="NCBI Taxonomy" id="5270"/>
    <lineage>
        <taxon>Eukaryota</taxon>
        <taxon>Fungi</taxon>
        <taxon>Dikarya</taxon>
        <taxon>Basidiomycota</taxon>
        <taxon>Ustilaginomycotina</taxon>
        <taxon>Ustilaginomycetes</taxon>
        <taxon>Ustilaginales</taxon>
        <taxon>Ustilaginaceae</taxon>
        <taxon>Mycosarcoma</taxon>
    </lineage>
</organism>
<evidence type="ECO:0000313" key="2">
    <source>
        <dbReference type="EMBL" id="KIS66907.1"/>
    </source>
</evidence>
<protein>
    <submittedName>
        <fullName evidence="2">Uncharacterized protein</fullName>
    </submittedName>
</protein>
<dbReference type="GeneID" id="23565511"/>
<dbReference type="Proteomes" id="UP000000561">
    <property type="component" value="Chromosome 16"/>
</dbReference>
<feature type="region of interest" description="Disordered" evidence="1">
    <location>
        <begin position="164"/>
        <end position="186"/>
    </location>
</feature>